<keyword evidence="1" id="KW-0853">WD repeat</keyword>
<organism evidence="5">
    <name type="scientific">Tetraodon nigroviridis</name>
    <name type="common">Spotted green pufferfish</name>
    <name type="synonym">Chelonodon nigroviridis</name>
    <dbReference type="NCBI Taxonomy" id="99883"/>
    <lineage>
        <taxon>Eukaryota</taxon>
        <taxon>Metazoa</taxon>
        <taxon>Chordata</taxon>
        <taxon>Craniata</taxon>
        <taxon>Vertebrata</taxon>
        <taxon>Euteleostomi</taxon>
        <taxon>Actinopterygii</taxon>
        <taxon>Neopterygii</taxon>
        <taxon>Teleostei</taxon>
        <taxon>Neoteleostei</taxon>
        <taxon>Acanthomorphata</taxon>
        <taxon>Eupercaria</taxon>
        <taxon>Tetraodontiformes</taxon>
        <taxon>Tetradontoidea</taxon>
        <taxon>Tetraodontidae</taxon>
        <taxon>Tetraodon</taxon>
    </lineage>
</organism>
<keyword evidence="2" id="KW-0677">Repeat</keyword>
<dbReference type="Pfam" id="PF21719">
    <property type="entry name" value="MIOS_a-sol"/>
    <property type="match status" value="1"/>
</dbReference>
<dbReference type="EMBL" id="CAAE01014699">
    <property type="protein sequence ID" value="CAG02752.1"/>
    <property type="molecule type" value="Genomic_DNA"/>
</dbReference>
<name>Q4S9D0_TETNG</name>
<dbReference type="GO" id="GO:0034198">
    <property type="term" value="P:cellular response to amino acid starvation"/>
    <property type="evidence" value="ECO:0007669"/>
    <property type="project" value="TreeGrafter"/>
</dbReference>
<dbReference type="GO" id="GO:0005737">
    <property type="term" value="C:cytoplasm"/>
    <property type="evidence" value="ECO:0007669"/>
    <property type="project" value="TreeGrafter"/>
</dbReference>
<reference evidence="5" key="2">
    <citation type="submission" date="2004-02" db="EMBL/GenBank/DDBJ databases">
        <authorList>
            <consortium name="Genoscope"/>
            <consortium name="Whitehead Institute Centre for Genome Research"/>
        </authorList>
    </citation>
    <scope>NUCLEOTIDE SEQUENCE</scope>
</reference>
<feature type="domain" description="GATOR2 complex protein MIO zinc-ribbon like" evidence="3">
    <location>
        <begin position="300"/>
        <end position="422"/>
    </location>
</feature>
<evidence type="ECO:0000259" key="4">
    <source>
        <dbReference type="Pfam" id="PF21719"/>
    </source>
</evidence>
<dbReference type="PANTHER" id="PTHR16453:SF9">
    <property type="entry name" value="GATOR COMPLEX PROTEIN MIOS"/>
    <property type="match status" value="1"/>
</dbReference>
<dbReference type="InterPro" id="IPR037593">
    <property type="entry name" value="MIOS/Sea4"/>
</dbReference>
<evidence type="ECO:0000256" key="2">
    <source>
        <dbReference type="ARBA" id="ARBA00022737"/>
    </source>
</evidence>
<feature type="domain" description="MIOS-like alpha-solenoid" evidence="4">
    <location>
        <begin position="5"/>
        <end position="155"/>
    </location>
</feature>
<evidence type="ECO:0000256" key="1">
    <source>
        <dbReference type="ARBA" id="ARBA00022574"/>
    </source>
</evidence>
<proteinExistence type="predicted"/>
<dbReference type="PANTHER" id="PTHR16453">
    <property type="entry name" value="WD40 DOMAIN-CONTAINING PROTEIN MIO FAMILY MEMBER"/>
    <property type="match status" value="1"/>
</dbReference>
<accession>Q4S9D0</accession>
<gene>
    <name evidence="5" type="ORF">GSTENG00021948001</name>
</gene>
<comment type="caution">
    <text evidence="5">The sequence shown here is derived from an EMBL/GenBank/DDBJ whole genome shotgun (WGS) entry which is preliminary data.</text>
</comment>
<feature type="non-terminal residue" evidence="5">
    <location>
        <position position="435"/>
    </location>
</feature>
<dbReference type="InterPro" id="IPR031488">
    <property type="entry name" value="Zn_ribbon_mio"/>
</dbReference>
<evidence type="ECO:0000259" key="3">
    <source>
        <dbReference type="Pfam" id="PF17034"/>
    </source>
</evidence>
<dbReference type="InterPro" id="IPR049092">
    <property type="entry name" value="MIOS_a-sol"/>
</dbReference>
<dbReference type="Pfam" id="PF17034">
    <property type="entry name" value="zinc_ribbon_16"/>
    <property type="match status" value="1"/>
</dbReference>
<protein>
    <submittedName>
        <fullName evidence="5">(spotted green pufferfish) hypothetical protein</fullName>
    </submittedName>
</protein>
<dbReference type="CDD" id="cd16691">
    <property type="entry name" value="mRING-H2-C3H3C2_Mio"/>
    <property type="match status" value="1"/>
</dbReference>
<dbReference type="AlphaFoldDB" id="Q4S9D0"/>
<evidence type="ECO:0000313" key="5">
    <source>
        <dbReference type="EMBL" id="CAG02752.1"/>
    </source>
</evidence>
<feature type="non-terminal residue" evidence="5">
    <location>
        <position position="1"/>
    </location>
</feature>
<dbReference type="KEGG" id="tng:GSTEN00021948G001"/>
<dbReference type="GO" id="GO:1904263">
    <property type="term" value="P:positive regulation of TORC1 signaling"/>
    <property type="evidence" value="ECO:0007669"/>
    <property type="project" value="TreeGrafter"/>
</dbReference>
<sequence length="435" mass="48803">SRRCWTGSERQTDVLRYTSEERSLALQLCGWISRGPDIDVETFLRSLEQERYWERAAAVALFNLDIRRAIQILNRGAIDEKGDLNLNVVAMALSGYTDEKSSLWREMCSSLRLQLKNPYLCVMFAFLTSEPGCYDGVLYEASVAVRDRVAFACMFLNDTQVAPKHTASTLPPPPFISSMCFFIFLPSFFPQLPRYIDKLTSEMKDTGNLEGILLTGLTKDGVELMETYVDRTGDVQTASFCMLKAPSGDVLKDPRVQCWIENYRNLLDAWRFWHKRAEFDIHRGKLDPSSKPLAQVFVSCNFCGKSISYSCSAIPHQGRGFSQYGVSGSPTKSKVTSCPGCRKPLPRCALCLMNMGTPVSNCPGTGKADEKAGLTRENKLAQFNNWFTWCHNCRHGGHAGHMLSWFRDHTECPVSACTCKCMQLDTTGNLVPSDS</sequence>
<reference evidence="5" key="1">
    <citation type="journal article" date="2004" name="Nature">
        <title>Genome duplication in the teleost fish Tetraodon nigroviridis reveals the early vertebrate proto-karyotype.</title>
        <authorList>
            <person name="Jaillon O."/>
            <person name="Aury J.-M."/>
            <person name="Brunet F."/>
            <person name="Petit J.-L."/>
            <person name="Stange-Thomann N."/>
            <person name="Mauceli E."/>
            <person name="Bouneau L."/>
            <person name="Fischer C."/>
            <person name="Ozouf-Costaz C."/>
            <person name="Bernot A."/>
            <person name="Nicaud S."/>
            <person name="Jaffe D."/>
            <person name="Fisher S."/>
            <person name="Lutfalla G."/>
            <person name="Dossat C."/>
            <person name="Segurens B."/>
            <person name="Dasilva C."/>
            <person name="Salanoubat M."/>
            <person name="Levy M."/>
            <person name="Boudet N."/>
            <person name="Castellano S."/>
            <person name="Anthouard V."/>
            <person name="Jubin C."/>
            <person name="Castelli V."/>
            <person name="Katinka M."/>
            <person name="Vacherie B."/>
            <person name="Biemont C."/>
            <person name="Skalli Z."/>
            <person name="Cattolico L."/>
            <person name="Poulain J."/>
            <person name="De Berardinis V."/>
            <person name="Cruaud C."/>
            <person name="Duprat S."/>
            <person name="Brottier P."/>
            <person name="Coutanceau J.-P."/>
            <person name="Gouzy J."/>
            <person name="Parra G."/>
            <person name="Lardier G."/>
            <person name="Chapple C."/>
            <person name="McKernan K.J."/>
            <person name="McEwan P."/>
            <person name="Bosak S."/>
            <person name="Kellis M."/>
            <person name="Volff J.-N."/>
            <person name="Guigo R."/>
            <person name="Zody M.C."/>
            <person name="Mesirov J."/>
            <person name="Lindblad-Toh K."/>
            <person name="Birren B."/>
            <person name="Nusbaum C."/>
            <person name="Kahn D."/>
            <person name="Robinson-Rechavi M."/>
            <person name="Laudet V."/>
            <person name="Schachter V."/>
            <person name="Quetier F."/>
            <person name="Saurin W."/>
            <person name="Scarpelli C."/>
            <person name="Wincker P."/>
            <person name="Lander E.S."/>
            <person name="Weissenbach J."/>
            <person name="Roest Crollius H."/>
        </authorList>
    </citation>
    <scope>NUCLEOTIDE SEQUENCE [LARGE SCALE GENOMIC DNA]</scope>
</reference>
<dbReference type="OrthoDB" id="341486at2759"/>